<accession>A0A562ZDW9</accession>
<sequence length="98" mass="10521">MTLLHRHGARFAAALFPIVTLSACAFWTAAEAPPRTSISISAPSSIQRPEWLQREVARMDAEAFPAAGALTLKLSYELSPVSPAAVAGMAMRSIRKRA</sequence>
<evidence type="ECO:0000313" key="3">
    <source>
        <dbReference type="Proteomes" id="UP000318199"/>
    </source>
</evidence>
<name>A0A562ZDW9_9BURK</name>
<dbReference type="RefSeq" id="WP_145897213.1">
    <property type="nucleotide sequence ID" value="NZ_VOBQ01000030.1"/>
</dbReference>
<gene>
    <name evidence="2" type="ORF">FN976_27875</name>
</gene>
<feature type="signal peptide" evidence="1">
    <location>
        <begin position="1"/>
        <end position="25"/>
    </location>
</feature>
<comment type="caution">
    <text evidence="2">The sequence shown here is derived from an EMBL/GenBank/DDBJ whole genome shotgun (WGS) entry which is preliminary data.</text>
</comment>
<keyword evidence="1" id="KW-0732">Signal</keyword>
<organism evidence="2 3">
    <name type="scientific">Caenimonas sedimenti</name>
    <dbReference type="NCBI Taxonomy" id="2596921"/>
    <lineage>
        <taxon>Bacteria</taxon>
        <taxon>Pseudomonadati</taxon>
        <taxon>Pseudomonadota</taxon>
        <taxon>Betaproteobacteria</taxon>
        <taxon>Burkholderiales</taxon>
        <taxon>Comamonadaceae</taxon>
        <taxon>Caenimonas</taxon>
    </lineage>
</organism>
<reference evidence="2 3" key="1">
    <citation type="submission" date="2019-07" db="EMBL/GenBank/DDBJ databases">
        <title>Caenimonas sedimenti sp. nov., isolated from activated sludge.</title>
        <authorList>
            <person name="Xu J."/>
        </authorList>
    </citation>
    <scope>NUCLEOTIDE SEQUENCE [LARGE SCALE GENOMIC DNA]</scope>
    <source>
        <strain evidence="2 3">HX-9-20</strain>
    </source>
</reference>
<feature type="chain" id="PRO_5022238831" evidence="1">
    <location>
        <begin position="26"/>
        <end position="98"/>
    </location>
</feature>
<keyword evidence="3" id="KW-1185">Reference proteome</keyword>
<dbReference type="EMBL" id="VOBQ01000030">
    <property type="protein sequence ID" value="TWO64923.1"/>
    <property type="molecule type" value="Genomic_DNA"/>
</dbReference>
<dbReference type="Proteomes" id="UP000318199">
    <property type="component" value="Unassembled WGS sequence"/>
</dbReference>
<evidence type="ECO:0000313" key="2">
    <source>
        <dbReference type="EMBL" id="TWO64923.1"/>
    </source>
</evidence>
<evidence type="ECO:0000256" key="1">
    <source>
        <dbReference type="SAM" id="SignalP"/>
    </source>
</evidence>
<protein>
    <submittedName>
        <fullName evidence="2">Uncharacterized protein</fullName>
    </submittedName>
</protein>
<proteinExistence type="predicted"/>
<dbReference type="PROSITE" id="PS51257">
    <property type="entry name" value="PROKAR_LIPOPROTEIN"/>
    <property type="match status" value="1"/>
</dbReference>
<dbReference type="AlphaFoldDB" id="A0A562ZDW9"/>